<gene>
    <name evidence="3" type="ORF">T190607A01A_10283</name>
</gene>
<dbReference type="SUPFAM" id="SSF55729">
    <property type="entry name" value="Acyl-CoA N-acyltransferases (Nat)"/>
    <property type="match status" value="1"/>
</dbReference>
<dbReference type="PROSITE" id="PS51186">
    <property type="entry name" value="GNAT"/>
    <property type="match status" value="1"/>
</dbReference>
<evidence type="ECO:0000256" key="1">
    <source>
        <dbReference type="ARBA" id="ARBA00022679"/>
    </source>
</evidence>
<dbReference type="Proteomes" id="UP001497416">
    <property type="component" value="Unassembled WGS sequence"/>
</dbReference>
<dbReference type="GO" id="GO:0016746">
    <property type="term" value="F:acyltransferase activity"/>
    <property type="evidence" value="ECO:0007669"/>
    <property type="project" value="UniProtKB-KW"/>
</dbReference>
<accession>A0ABP1EGI8</accession>
<dbReference type="EC" id="2.3.1.-" evidence="3"/>
<dbReference type="PANTHER" id="PTHR13947:SF37">
    <property type="entry name" value="LD18367P"/>
    <property type="match status" value="1"/>
</dbReference>
<protein>
    <submittedName>
        <fullName evidence="3">Acetyltransferase</fullName>
        <ecNumber evidence="3">2.3.1.-</ecNumber>
    </submittedName>
</protein>
<dbReference type="InterPro" id="IPR000182">
    <property type="entry name" value="GNAT_dom"/>
</dbReference>
<organism evidence="3 4">
    <name type="scientific">Tenacibaculum platacis</name>
    <dbReference type="NCBI Taxonomy" id="3137852"/>
    <lineage>
        <taxon>Bacteria</taxon>
        <taxon>Pseudomonadati</taxon>
        <taxon>Bacteroidota</taxon>
        <taxon>Flavobacteriia</taxon>
        <taxon>Flavobacteriales</taxon>
        <taxon>Flavobacteriaceae</taxon>
        <taxon>Tenacibaculum</taxon>
    </lineage>
</organism>
<comment type="caution">
    <text evidence="3">The sequence shown here is derived from an EMBL/GenBank/DDBJ whole genome shotgun (WGS) entry which is preliminary data.</text>
</comment>
<keyword evidence="3" id="KW-0012">Acyltransferase</keyword>
<dbReference type="InterPro" id="IPR016181">
    <property type="entry name" value="Acyl_CoA_acyltransferase"/>
</dbReference>
<proteinExistence type="predicted"/>
<reference evidence="3 4" key="1">
    <citation type="submission" date="2024-05" db="EMBL/GenBank/DDBJ databases">
        <authorList>
            <person name="Duchaud E."/>
        </authorList>
    </citation>
    <scope>NUCLEOTIDE SEQUENCE [LARGE SCALE GENOMIC DNA]</scope>
    <source>
        <strain evidence="3">Ena-SAMPLE-TAB-13-05-2024-13:56:06:370-140302</strain>
    </source>
</reference>
<dbReference type="CDD" id="cd04301">
    <property type="entry name" value="NAT_SF"/>
    <property type="match status" value="1"/>
</dbReference>
<evidence type="ECO:0000313" key="3">
    <source>
        <dbReference type="EMBL" id="CAL2075980.1"/>
    </source>
</evidence>
<keyword evidence="1 3" id="KW-0808">Transferase</keyword>
<feature type="domain" description="N-acetyltransferase" evidence="2">
    <location>
        <begin position="3"/>
        <end position="160"/>
    </location>
</feature>
<dbReference type="RefSeq" id="WP_348709803.1">
    <property type="nucleotide sequence ID" value="NZ_CAXIXW010000011.1"/>
</dbReference>
<dbReference type="Pfam" id="PF00583">
    <property type="entry name" value="Acetyltransf_1"/>
    <property type="match status" value="1"/>
</dbReference>
<dbReference type="InterPro" id="IPR050769">
    <property type="entry name" value="NAT_camello-type"/>
</dbReference>
<dbReference type="EMBL" id="CAXIXY010000003">
    <property type="protein sequence ID" value="CAL2075980.1"/>
    <property type="molecule type" value="Genomic_DNA"/>
</dbReference>
<evidence type="ECO:0000259" key="2">
    <source>
        <dbReference type="PROSITE" id="PS51186"/>
    </source>
</evidence>
<dbReference type="PANTHER" id="PTHR13947">
    <property type="entry name" value="GNAT FAMILY N-ACETYLTRANSFERASE"/>
    <property type="match status" value="1"/>
</dbReference>
<sequence length="160" mass="18092">MDIVYRKAEQRDNPHLAKMIRGVIEEFDAPRTGTVYSDASTDELYELFQEPNSILWVAEYNGNAIGCCGIFPTEGLDNGYCELVKFYISDKARGKGIGKELMLKSIDSARNMNYSHVYLESLPHFSKAIAMYEESDFKIVDKQLGNSGHSSCNVWMVKTL</sequence>
<keyword evidence="4" id="KW-1185">Reference proteome</keyword>
<name>A0ABP1EGI8_9FLAO</name>
<evidence type="ECO:0000313" key="4">
    <source>
        <dbReference type="Proteomes" id="UP001497416"/>
    </source>
</evidence>
<dbReference type="Gene3D" id="3.40.630.30">
    <property type="match status" value="1"/>
</dbReference>